<dbReference type="SUPFAM" id="SSF49503">
    <property type="entry name" value="Cupredoxins"/>
    <property type="match status" value="1"/>
</dbReference>
<evidence type="ECO:0000256" key="2">
    <source>
        <dbReference type="SAM" id="SignalP"/>
    </source>
</evidence>
<organism evidence="3 4">
    <name type="scientific">Actinomadura madurae</name>
    <dbReference type="NCBI Taxonomy" id="1993"/>
    <lineage>
        <taxon>Bacteria</taxon>
        <taxon>Bacillati</taxon>
        <taxon>Actinomycetota</taxon>
        <taxon>Actinomycetes</taxon>
        <taxon>Streptosporangiales</taxon>
        <taxon>Thermomonosporaceae</taxon>
        <taxon>Actinomadura</taxon>
    </lineage>
</organism>
<reference evidence="3 4" key="1">
    <citation type="submission" date="2016-10" db="EMBL/GenBank/DDBJ databases">
        <authorList>
            <person name="de Groot N.N."/>
        </authorList>
    </citation>
    <scope>NUCLEOTIDE SEQUENCE [LARGE SCALE GENOMIC DNA]</scope>
    <source>
        <strain evidence="3 4">DSM 43067</strain>
    </source>
</reference>
<feature type="signal peptide" evidence="2">
    <location>
        <begin position="1"/>
        <end position="23"/>
    </location>
</feature>
<dbReference type="Gene3D" id="2.60.40.420">
    <property type="entry name" value="Cupredoxins - blue copper proteins"/>
    <property type="match status" value="1"/>
</dbReference>
<evidence type="ECO:0000313" key="4">
    <source>
        <dbReference type="Proteomes" id="UP000183413"/>
    </source>
</evidence>
<dbReference type="AlphaFoldDB" id="A0A1I5JQI9"/>
<feature type="chain" id="PRO_5010220610" description="Cupredoxin-like domain-containing protein" evidence="2">
    <location>
        <begin position="24"/>
        <end position="143"/>
    </location>
</feature>
<protein>
    <recommendedName>
        <fullName evidence="5">Cupredoxin-like domain-containing protein</fullName>
    </recommendedName>
</protein>
<proteinExistence type="predicted"/>
<gene>
    <name evidence="3" type="ORF">SAMN04489713_109122</name>
</gene>
<sequence>MRLRTRARSIAGAVVAAAALATAAGCGEPAPSRSSSTGSSSAPATGPGGGPSASAPSAIRISATVTGGKVRTAHRRVKVPRGATVEITVTSDTADEFHLHGYDRELELPAGRPATLRFTAVTPGVFEAELHHSGARVFELQVG</sequence>
<feature type="region of interest" description="Disordered" evidence="1">
    <location>
        <begin position="25"/>
        <end position="60"/>
    </location>
</feature>
<evidence type="ECO:0000313" key="3">
    <source>
        <dbReference type="EMBL" id="SFO74999.1"/>
    </source>
</evidence>
<dbReference type="STRING" id="1993.SAMN04489713_109122"/>
<dbReference type="InterPro" id="IPR008972">
    <property type="entry name" value="Cupredoxin"/>
</dbReference>
<dbReference type="InParanoid" id="A0A1I5JQI9"/>
<name>A0A1I5JQI9_9ACTN</name>
<keyword evidence="2" id="KW-0732">Signal</keyword>
<evidence type="ECO:0000256" key="1">
    <source>
        <dbReference type="SAM" id="MobiDB-lite"/>
    </source>
</evidence>
<accession>A0A1I5JQI9</accession>
<keyword evidence="4" id="KW-1185">Reference proteome</keyword>
<dbReference type="PROSITE" id="PS51257">
    <property type="entry name" value="PROKAR_LIPOPROTEIN"/>
    <property type="match status" value="1"/>
</dbReference>
<dbReference type="RefSeq" id="WP_075022350.1">
    <property type="nucleotide sequence ID" value="NZ_FOVH01000009.1"/>
</dbReference>
<dbReference type="Proteomes" id="UP000183413">
    <property type="component" value="Unassembled WGS sequence"/>
</dbReference>
<evidence type="ECO:0008006" key="5">
    <source>
        <dbReference type="Google" id="ProtNLM"/>
    </source>
</evidence>
<feature type="compositionally biased region" description="Low complexity" evidence="1">
    <location>
        <begin position="25"/>
        <end position="45"/>
    </location>
</feature>
<dbReference type="eggNOG" id="COG1622">
    <property type="taxonomic scope" value="Bacteria"/>
</dbReference>
<dbReference type="EMBL" id="FOVH01000009">
    <property type="protein sequence ID" value="SFO74999.1"/>
    <property type="molecule type" value="Genomic_DNA"/>
</dbReference>